<dbReference type="EMBL" id="FOUP01000007">
    <property type="protein sequence ID" value="SFN90003.1"/>
    <property type="molecule type" value="Genomic_DNA"/>
</dbReference>
<comment type="subcellular location">
    <subcellularLocation>
        <location evidence="1">Cytoplasm</location>
    </subcellularLocation>
</comment>
<name>A0A1I5CST1_9PSEU</name>
<dbReference type="InterPro" id="IPR001128">
    <property type="entry name" value="Cyt_P450"/>
</dbReference>
<keyword evidence="8 9" id="KW-0503">Monooxygenase</keyword>
<dbReference type="FunFam" id="1.10.630.10:FF:000018">
    <property type="entry name" value="Cytochrome P450 monooxygenase"/>
    <property type="match status" value="1"/>
</dbReference>
<evidence type="ECO:0000313" key="10">
    <source>
        <dbReference type="EMBL" id="RKT88757.1"/>
    </source>
</evidence>
<evidence type="ECO:0000256" key="8">
    <source>
        <dbReference type="ARBA" id="ARBA00023033"/>
    </source>
</evidence>
<evidence type="ECO:0000313" key="11">
    <source>
        <dbReference type="EMBL" id="SFN90003.1"/>
    </source>
</evidence>
<keyword evidence="6 9" id="KW-0560">Oxidoreductase</keyword>
<dbReference type="PANTHER" id="PTHR46696">
    <property type="entry name" value="P450, PUTATIVE (EUROFUNG)-RELATED"/>
    <property type="match status" value="1"/>
</dbReference>
<keyword evidence="7 9" id="KW-0408">Iron</keyword>
<evidence type="ECO:0000256" key="3">
    <source>
        <dbReference type="ARBA" id="ARBA00022490"/>
    </source>
</evidence>
<sequence length="391" mass="43307">MQRSRELPIHMQRNGFDPVPELNAIRQRDGVVRSTSPFGLDTWVVTRYADVRQVLSDWESFSNVLPGSPESGEGQAVMRSAGNVLVVDPPEHTRLRRTVASEFTSRRLNRLEPRITRIVNDHLDALERSGSSGDLVASFSIPVPSLVICELLGVPFEDREDFLRYTNGFLNTSFSAEERMALHAESHAHLARLAARNRVDPGEGLLGRMVLEHGDELSDAEIVGMVSLLLLVGHETTSDMLSLGTFALLRHPDQLDRLRRDPEIIDAAIEELLRWLTIAHTSTTKVATRQVEIAGHVINSGDLVICSLPAANRDPVLVARPDELDITRPPSRHVAFGHGPHHCIGAPLARLQLRIALPVLLSRFPSLKLAAEPEFRSGHLTHGLKSLPIAW</sequence>
<dbReference type="RefSeq" id="WP_093154931.1">
    <property type="nucleotide sequence ID" value="NZ_FOUP01000007.1"/>
</dbReference>
<dbReference type="Gene3D" id="1.10.630.10">
    <property type="entry name" value="Cytochrome P450"/>
    <property type="match status" value="1"/>
</dbReference>
<evidence type="ECO:0000313" key="12">
    <source>
        <dbReference type="Proteomes" id="UP000199398"/>
    </source>
</evidence>
<keyword evidence="13" id="KW-1185">Reference proteome</keyword>
<dbReference type="Proteomes" id="UP000270697">
    <property type="component" value="Unassembled WGS sequence"/>
</dbReference>
<evidence type="ECO:0000256" key="9">
    <source>
        <dbReference type="RuleBase" id="RU000461"/>
    </source>
</evidence>
<accession>A0A1I5CST1</accession>
<gene>
    <name evidence="10" type="ORF">ATL45_7196</name>
    <name evidence="11" type="ORF">SAMN05421805_107283</name>
</gene>
<dbReference type="GO" id="GO:0020037">
    <property type="term" value="F:heme binding"/>
    <property type="evidence" value="ECO:0007669"/>
    <property type="project" value="InterPro"/>
</dbReference>
<dbReference type="PRINTS" id="PR00385">
    <property type="entry name" value="P450"/>
</dbReference>
<reference evidence="11 12" key="1">
    <citation type="submission" date="2016-10" db="EMBL/GenBank/DDBJ databases">
        <authorList>
            <person name="de Groot N.N."/>
        </authorList>
    </citation>
    <scope>NUCLEOTIDE SEQUENCE [LARGE SCALE GENOMIC DNA]</scope>
    <source>
        <strain evidence="11 12">CPCC 201259</strain>
    </source>
</reference>
<dbReference type="CDD" id="cd11030">
    <property type="entry name" value="CYP105-like"/>
    <property type="match status" value="1"/>
</dbReference>
<dbReference type="SUPFAM" id="SSF48264">
    <property type="entry name" value="Cytochrome P450"/>
    <property type="match status" value="1"/>
</dbReference>
<evidence type="ECO:0000256" key="2">
    <source>
        <dbReference type="ARBA" id="ARBA00010617"/>
    </source>
</evidence>
<reference evidence="10 13" key="2">
    <citation type="submission" date="2018-10" db="EMBL/GenBank/DDBJ databases">
        <title>Sequencing the genomes of 1000 actinobacteria strains.</title>
        <authorList>
            <person name="Klenk H.-P."/>
        </authorList>
    </citation>
    <scope>NUCLEOTIDE SEQUENCE [LARGE SCALE GENOMIC DNA]</scope>
    <source>
        <strain evidence="10 13">DSM 45119</strain>
    </source>
</reference>
<dbReference type="AlphaFoldDB" id="A0A1I5CST1"/>
<dbReference type="GO" id="GO:0004497">
    <property type="term" value="F:monooxygenase activity"/>
    <property type="evidence" value="ECO:0007669"/>
    <property type="project" value="UniProtKB-KW"/>
</dbReference>
<evidence type="ECO:0000256" key="4">
    <source>
        <dbReference type="ARBA" id="ARBA00022617"/>
    </source>
</evidence>
<evidence type="ECO:0000256" key="1">
    <source>
        <dbReference type="ARBA" id="ARBA00004496"/>
    </source>
</evidence>
<dbReference type="PROSITE" id="PS00086">
    <property type="entry name" value="CYTOCHROME_P450"/>
    <property type="match status" value="1"/>
</dbReference>
<organism evidence="11 12">
    <name type="scientific">Saccharopolyspora antimicrobica</name>
    <dbReference type="NCBI Taxonomy" id="455193"/>
    <lineage>
        <taxon>Bacteria</taxon>
        <taxon>Bacillati</taxon>
        <taxon>Actinomycetota</taxon>
        <taxon>Actinomycetes</taxon>
        <taxon>Pseudonocardiales</taxon>
        <taxon>Pseudonocardiaceae</taxon>
        <taxon>Saccharopolyspora</taxon>
    </lineage>
</organism>
<dbReference type="GO" id="GO:0016705">
    <property type="term" value="F:oxidoreductase activity, acting on paired donors, with incorporation or reduction of molecular oxygen"/>
    <property type="evidence" value="ECO:0007669"/>
    <property type="project" value="InterPro"/>
</dbReference>
<dbReference type="InterPro" id="IPR036396">
    <property type="entry name" value="Cyt_P450_sf"/>
</dbReference>
<dbReference type="InterPro" id="IPR002397">
    <property type="entry name" value="Cyt_P450_B"/>
</dbReference>
<dbReference type="Pfam" id="PF00067">
    <property type="entry name" value="p450"/>
    <property type="match status" value="2"/>
</dbReference>
<evidence type="ECO:0000256" key="5">
    <source>
        <dbReference type="ARBA" id="ARBA00022723"/>
    </source>
</evidence>
<dbReference type="Proteomes" id="UP000199398">
    <property type="component" value="Unassembled WGS sequence"/>
</dbReference>
<evidence type="ECO:0000313" key="13">
    <source>
        <dbReference type="Proteomes" id="UP000270697"/>
    </source>
</evidence>
<evidence type="ECO:0000256" key="6">
    <source>
        <dbReference type="ARBA" id="ARBA00023002"/>
    </source>
</evidence>
<dbReference type="EMBL" id="RBXX01000002">
    <property type="protein sequence ID" value="RKT88757.1"/>
    <property type="molecule type" value="Genomic_DNA"/>
</dbReference>
<dbReference type="GO" id="GO:0005506">
    <property type="term" value="F:iron ion binding"/>
    <property type="evidence" value="ECO:0007669"/>
    <property type="project" value="InterPro"/>
</dbReference>
<proteinExistence type="inferred from homology"/>
<dbReference type="OrthoDB" id="3664945at2"/>
<keyword evidence="3" id="KW-0963">Cytoplasm</keyword>
<comment type="similarity">
    <text evidence="2 9">Belongs to the cytochrome P450 family.</text>
</comment>
<dbReference type="InterPro" id="IPR017972">
    <property type="entry name" value="Cyt_P450_CS"/>
</dbReference>
<dbReference type="GO" id="GO:0005737">
    <property type="term" value="C:cytoplasm"/>
    <property type="evidence" value="ECO:0007669"/>
    <property type="project" value="UniProtKB-SubCell"/>
</dbReference>
<protein>
    <submittedName>
        <fullName evidence="11">Cytochrome P450</fullName>
    </submittedName>
</protein>
<dbReference type="STRING" id="455193.SAMN05421805_107283"/>
<evidence type="ECO:0000256" key="7">
    <source>
        <dbReference type="ARBA" id="ARBA00023004"/>
    </source>
</evidence>
<keyword evidence="5 9" id="KW-0479">Metal-binding</keyword>
<dbReference type="PRINTS" id="PR00359">
    <property type="entry name" value="BP450"/>
</dbReference>
<dbReference type="PANTHER" id="PTHR46696:SF6">
    <property type="entry name" value="P450, PUTATIVE (EUROFUNG)-RELATED"/>
    <property type="match status" value="1"/>
</dbReference>
<keyword evidence="4 9" id="KW-0349">Heme</keyword>